<dbReference type="Proteomes" id="UP000816034">
    <property type="component" value="Unassembled WGS sequence"/>
</dbReference>
<evidence type="ECO:0000256" key="2">
    <source>
        <dbReference type="SAM" id="Phobius"/>
    </source>
</evidence>
<feature type="compositionally biased region" description="Low complexity" evidence="1">
    <location>
        <begin position="62"/>
        <end position="95"/>
    </location>
</feature>
<feature type="compositionally biased region" description="Polar residues" evidence="1">
    <location>
        <begin position="131"/>
        <end position="148"/>
    </location>
</feature>
<protein>
    <recommendedName>
        <fullName evidence="5">Transmembrane protein</fullName>
    </recommendedName>
</protein>
<accession>A0AA88GRN6</accession>
<evidence type="ECO:0000256" key="1">
    <source>
        <dbReference type="SAM" id="MobiDB-lite"/>
    </source>
</evidence>
<feature type="compositionally biased region" description="Basic and acidic residues" evidence="1">
    <location>
        <begin position="149"/>
        <end position="158"/>
    </location>
</feature>
<keyword evidence="4" id="KW-1185">Reference proteome</keyword>
<dbReference type="AlphaFoldDB" id="A0AA88GRN6"/>
<comment type="caution">
    <text evidence="3">The sequence shown here is derived from an EMBL/GenBank/DDBJ whole genome shotgun (WGS) entry which is preliminary data.</text>
</comment>
<dbReference type="EMBL" id="PYSW02000013">
    <property type="protein sequence ID" value="KAG2387166.1"/>
    <property type="molecule type" value="Genomic_DNA"/>
</dbReference>
<proteinExistence type="predicted"/>
<dbReference type="RefSeq" id="XP_044551158.1">
    <property type="nucleotide sequence ID" value="XM_044690811.1"/>
</dbReference>
<keyword evidence="2" id="KW-0472">Membrane</keyword>
<name>A0AA88GRN6_NAELO</name>
<sequence length="857" mass="96191">MPSNEKIKKKKRNQANYYINLSPTTTTAEAFSRISTTFPITTTTIQMSLSPPSPRTGRSRSDSVSSNASSSSTTTTTATPSLLNPSSINHSSSSTGRKKKSSRSGSTTTTRKTSSSSSNIHPTNSHHHQPNRNSSVATASHEFSTVAESKSKNREGVDSQHYETFSNMKFHNMDEVQPLLDQVEMEMNQLRMTRTQFKLSCNLVFNIMVFILNMVFLCLLSCVLAYVLSPIYVNHDIHEFQVGGANSVDSSNGIIPFSAVSIDGNGHVYQGFGMGFSYSSVQTNYSQSWTGQFRTVSFYPNFDSILVVRPEYDMETKRVILSSWILNGGKQHVQSNYNFTNMKFIPTLIDQVFIHCIHHVVTAEMQQTVTMLHVKNSETNELCLYVLIGHVESQTSHSFVLDPILIYNYTLPSLNAEVWSHERILASSSMAIILGNDSQKKQVGIVSHRFDDHTCRYYLMDVPETTLSFHITTSSSNHSHEVEISQLTLQGISCYSVDITTLHMETESTSNSMKLQKHLKLSNDDKNDSLQTFSLIATESMAILLNGIEMESTQPIPTCRKGYQFSELSNGYRPDLDIQVRSILGGKFIFSCLNDHDGSVSMLYGQIIFNNLKNNFDIVTGTSFSTVIPGRVTNTWLVHSTKNVFESGVREYDVFLTYEYLEEMKSMTTIQTRSSSEPFQTLSELRSFYTIKCTTPTQRTLSHDEYPVCSTPFKHLSFSSQTIQYDISSISKFGVLFTTLSSSNLSPTKRNGLAMSEHPQQEQHSKDNKYFILSTELANWQGGYKWIGICISSGVSFGSVKVAQRGLVTFSNMQQELIEGSSYYANIDGSITRKTTPWYIGYALTKKQLYIDSSFVK</sequence>
<feature type="compositionally biased region" description="Low complexity" evidence="1">
    <location>
        <begin position="103"/>
        <end position="123"/>
    </location>
</feature>
<keyword evidence="2" id="KW-1133">Transmembrane helix</keyword>
<evidence type="ECO:0008006" key="5">
    <source>
        <dbReference type="Google" id="ProtNLM"/>
    </source>
</evidence>
<keyword evidence="2" id="KW-0812">Transmembrane</keyword>
<dbReference type="GeneID" id="68093954"/>
<gene>
    <name evidence="3" type="ORF">C9374_001498</name>
</gene>
<reference evidence="3 4" key="1">
    <citation type="journal article" date="2018" name="BMC Genomics">
        <title>The genome of Naegleria lovaniensis, the basis for a comparative approach to unravel pathogenicity factors of the human pathogenic amoeba N. fowleri.</title>
        <authorList>
            <person name="Liechti N."/>
            <person name="Schurch N."/>
            <person name="Bruggmann R."/>
            <person name="Wittwer M."/>
        </authorList>
    </citation>
    <scope>NUCLEOTIDE SEQUENCE [LARGE SCALE GENOMIC DNA]</scope>
    <source>
        <strain evidence="3 4">ATCC 30569</strain>
    </source>
</reference>
<feature type="region of interest" description="Disordered" evidence="1">
    <location>
        <begin position="42"/>
        <end position="158"/>
    </location>
</feature>
<evidence type="ECO:0000313" key="4">
    <source>
        <dbReference type="Proteomes" id="UP000816034"/>
    </source>
</evidence>
<evidence type="ECO:0000313" key="3">
    <source>
        <dbReference type="EMBL" id="KAG2387166.1"/>
    </source>
</evidence>
<feature type="transmembrane region" description="Helical" evidence="2">
    <location>
        <begin position="203"/>
        <end position="228"/>
    </location>
</feature>
<organism evidence="3 4">
    <name type="scientific">Naegleria lovaniensis</name>
    <name type="common">Amoeba</name>
    <dbReference type="NCBI Taxonomy" id="51637"/>
    <lineage>
        <taxon>Eukaryota</taxon>
        <taxon>Discoba</taxon>
        <taxon>Heterolobosea</taxon>
        <taxon>Tetramitia</taxon>
        <taxon>Eutetramitia</taxon>
        <taxon>Vahlkampfiidae</taxon>
        <taxon>Naegleria</taxon>
    </lineage>
</organism>